<gene>
    <name evidence="1" type="ORF">FB466_2347</name>
</gene>
<dbReference type="AlphaFoldDB" id="A0A543HSZ6"/>
<name>A0A543HSZ6_9MICO</name>
<keyword evidence="2" id="KW-1185">Reference proteome</keyword>
<evidence type="ECO:0000313" key="1">
    <source>
        <dbReference type="EMBL" id="TQM61394.1"/>
    </source>
</evidence>
<accession>A0A543HSZ6</accession>
<comment type="caution">
    <text evidence="1">The sequence shown here is derived from an EMBL/GenBank/DDBJ whole genome shotgun (WGS) entry which is preliminary data.</text>
</comment>
<dbReference type="EMBL" id="VFPN01000003">
    <property type="protein sequence ID" value="TQM61394.1"/>
    <property type="molecule type" value="Genomic_DNA"/>
</dbReference>
<dbReference type="Proteomes" id="UP000318331">
    <property type="component" value="Unassembled WGS sequence"/>
</dbReference>
<organism evidence="1 2">
    <name type="scientific">Klugiella xanthotipulae</name>
    <dbReference type="NCBI Taxonomy" id="244735"/>
    <lineage>
        <taxon>Bacteria</taxon>
        <taxon>Bacillati</taxon>
        <taxon>Actinomycetota</taxon>
        <taxon>Actinomycetes</taxon>
        <taxon>Micrococcales</taxon>
        <taxon>Microbacteriaceae</taxon>
        <taxon>Klugiella</taxon>
    </lineage>
</organism>
<sequence>MHLDFDQAVVGVSSQLFRITVSVSLPQRLIFLTVS</sequence>
<evidence type="ECO:0000313" key="2">
    <source>
        <dbReference type="Proteomes" id="UP000318331"/>
    </source>
</evidence>
<proteinExistence type="predicted"/>
<reference evidence="1 2" key="1">
    <citation type="submission" date="2019-06" db="EMBL/GenBank/DDBJ databases">
        <title>Sequencing the genomes of 1000 actinobacteria strains.</title>
        <authorList>
            <person name="Klenk H.-P."/>
        </authorList>
    </citation>
    <scope>NUCLEOTIDE SEQUENCE [LARGE SCALE GENOMIC DNA]</scope>
    <source>
        <strain evidence="1 2">DSM 18031</strain>
    </source>
</reference>
<protein>
    <submittedName>
        <fullName evidence="1">Uncharacterized protein</fullName>
    </submittedName>
</protein>